<comment type="caution">
    <text evidence="1">The sequence shown here is derived from an EMBL/GenBank/DDBJ whole genome shotgun (WGS) entry which is preliminary data.</text>
</comment>
<accession>A0A1D1UYA5</accession>
<sequence length="137" mass="16103">MYHPIDRTYSRLLTISIRFEQNVLCLGRDILRAVVISRRKILDLFKIFIAETQLQRFQPNNFCFADNYQSFLLNHSLSSSIRIIIKKWKWMEIFLLQLLDKSRLAIAKPTSSEYHDKMYLFPVPSGVSNGTALAEKF</sequence>
<reference evidence="1 2" key="1">
    <citation type="journal article" date="2016" name="Nat. Commun.">
        <title>Extremotolerant tardigrade genome and improved radiotolerance of human cultured cells by tardigrade-unique protein.</title>
        <authorList>
            <person name="Hashimoto T."/>
            <person name="Horikawa D.D."/>
            <person name="Saito Y."/>
            <person name="Kuwahara H."/>
            <person name="Kozuka-Hata H."/>
            <person name="Shin-I T."/>
            <person name="Minakuchi Y."/>
            <person name="Ohishi K."/>
            <person name="Motoyama A."/>
            <person name="Aizu T."/>
            <person name="Enomoto A."/>
            <person name="Kondo K."/>
            <person name="Tanaka S."/>
            <person name="Hara Y."/>
            <person name="Koshikawa S."/>
            <person name="Sagara H."/>
            <person name="Miura T."/>
            <person name="Yokobori S."/>
            <person name="Miyagawa K."/>
            <person name="Suzuki Y."/>
            <person name="Kubo T."/>
            <person name="Oyama M."/>
            <person name="Kohara Y."/>
            <person name="Fujiyama A."/>
            <person name="Arakawa K."/>
            <person name="Katayama T."/>
            <person name="Toyoda A."/>
            <person name="Kunieda T."/>
        </authorList>
    </citation>
    <scope>NUCLEOTIDE SEQUENCE [LARGE SCALE GENOMIC DNA]</scope>
    <source>
        <strain evidence="1 2">YOKOZUNA-1</strain>
    </source>
</reference>
<name>A0A1D1UYA5_RAMVA</name>
<gene>
    <name evidence="1" type="primary">RvY_06370-1</name>
    <name evidence="1" type="synonym">RvY_06370.1</name>
    <name evidence="1" type="ORF">RvY_06370</name>
</gene>
<evidence type="ECO:0000313" key="1">
    <source>
        <dbReference type="EMBL" id="GAU94636.1"/>
    </source>
</evidence>
<dbReference type="AlphaFoldDB" id="A0A1D1UYA5"/>
<keyword evidence="2" id="KW-1185">Reference proteome</keyword>
<proteinExistence type="predicted"/>
<protein>
    <submittedName>
        <fullName evidence="1">Uncharacterized protein</fullName>
    </submittedName>
</protein>
<evidence type="ECO:0000313" key="2">
    <source>
        <dbReference type="Proteomes" id="UP000186922"/>
    </source>
</evidence>
<dbReference type="Proteomes" id="UP000186922">
    <property type="component" value="Unassembled WGS sequence"/>
</dbReference>
<dbReference type="EMBL" id="BDGG01000002">
    <property type="protein sequence ID" value="GAU94636.1"/>
    <property type="molecule type" value="Genomic_DNA"/>
</dbReference>
<organism evidence="1 2">
    <name type="scientific">Ramazzottius varieornatus</name>
    <name type="common">Water bear</name>
    <name type="synonym">Tardigrade</name>
    <dbReference type="NCBI Taxonomy" id="947166"/>
    <lineage>
        <taxon>Eukaryota</taxon>
        <taxon>Metazoa</taxon>
        <taxon>Ecdysozoa</taxon>
        <taxon>Tardigrada</taxon>
        <taxon>Eutardigrada</taxon>
        <taxon>Parachela</taxon>
        <taxon>Hypsibioidea</taxon>
        <taxon>Ramazzottiidae</taxon>
        <taxon>Ramazzottius</taxon>
    </lineage>
</organism>